<protein>
    <submittedName>
        <fullName evidence="13">Uncharacterized protein</fullName>
    </submittedName>
</protein>
<evidence type="ECO:0000313" key="14">
    <source>
        <dbReference type="Proteomes" id="UP001154114"/>
    </source>
</evidence>
<dbReference type="SMART" id="SM00369">
    <property type="entry name" value="LRR_TYP"/>
    <property type="match status" value="2"/>
</dbReference>
<keyword evidence="7" id="KW-0677">Repeat</keyword>
<keyword evidence="10" id="KW-0472">Membrane</keyword>
<keyword evidence="11" id="KW-1015">Disulfide bond</keyword>
<dbReference type="PANTHER" id="PTHR46473">
    <property type="entry name" value="GH08155P"/>
    <property type="match status" value="1"/>
</dbReference>
<organism evidence="13 14">
    <name type="scientific">Chrysodeixis includens</name>
    <name type="common">Soybean looper</name>
    <name type="synonym">Pseudoplusia includens</name>
    <dbReference type="NCBI Taxonomy" id="689277"/>
    <lineage>
        <taxon>Eukaryota</taxon>
        <taxon>Metazoa</taxon>
        <taxon>Ecdysozoa</taxon>
        <taxon>Arthropoda</taxon>
        <taxon>Hexapoda</taxon>
        <taxon>Insecta</taxon>
        <taxon>Pterygota</taxon>
        <taxon>Neoptera</taxon>
        <taxon>Endopterygota</taxon>
        <taxon>Lepidoptera</taxon>
        <taxon>Glossata</taxon>
        <taxon>Ditrysia</taxon>
        <taxon>Noctuoidea</taxon>
        <taxon>Noctuidae</taxon>
        <taxon>Plusiinae</taxon>
        <taxon>Chrysodeixis</taxon>
    </lineage>
</organism>
<dbReference type="Proteomes" id="UP001154114">
    <property type="component" value="Chromosome 19"/>
</dbReference>
<dbReference type="SUPFAM" id="SSF52058">
    <property type="entry name" value="L domain-like"/>
    <property type="match status" value="1"/>
</dbReference>
<evidence type="ECO:0000256" key="7">
    <source>
        <dbReference type="ARBA" id="ARBA00022737"/>
    </source>
</evidence>
<dbReference type="Pfam" id="PF13855">
    <property type="entry name" value="LRR_8"/>
    <property type="match status" value="1"/>
</dbReference>
<evidence type="ECO:0000256" key="10">
    <source>
        <dbReference type="ARBA" id="ARBA00023136"/>
    </source>
</evidence>
<dbReference type="GO" id="GO:0005886">
    <property type="term" value="C:plasma membrane"/>
    <property type="evidence" value="ECO:0007669"/>
    <property type="project" value="UniProtKB-SubCell"/>
</dbReference>
<keyword evidence="3" id="KW-1003">Cell membrane</keyword>
<keyword evidence="14" id="KW-1185">Reference proteome</keyword>
<keyword evidence="2" id="KW-0813">Transport</keyword>
<proteinExistence type="predicted"/>
<dbReference type="PANTHER" id="PTHR46473:SF26">
    <property type="entry name" value="LRRNT DOMAIN-CONTAINING PROTEIN"/>
    <property type="match status" value="1"/>
</dbReference>
<evidence type="ECO:0000256" key="2">
    <source>
        <dbReference type="ARBA" id="ARBA00022448"/>
    </source>
</evidence>
<keyword evidence="5" id="KW-0812">Transmembrane</keyword>
<keyword evidence="6" id="KW-0732">Signal</keyword>
<evidence type="ECO:0000256" key="8">
    <source>
        <dbReference type="ARBA" id="ARBA00022989"/>
    </source>
</evidence>
<accession>A0A9N8L337</accession>
<sequence>MVAGKQPTIAFPKRAAAVQQRPASMARSRLWMWSPSGARRRRRAVHVRHAGGGARRVRGRRQPSRATPVFRALSFRPHACRRQLVGWSLEACQCLVERCVVVCGAVGAVRAQHAEQAARRAARLGRGERRGAYGAAGVAGAGGAAAGAGAACPPAPAGCVCAEGGARLTCRSAALRRLPPLHDNLLSLDVSNNNISTLPRGALLPAAGLRELNLSSNRLESVSEGALGGAALARLWLDRCGLPRLPARALQDLHHLHFLGGVRAQPVSAESGASARAACSGARRTSRFSPASMTPASSDLERASCMLMLPYLSTTT</sequence>
<reference evidence="13" key="1">
    <citation type="submission" date="2021-12" db="EMBL/GenBank/DDBJ databases">
        <authorList>
            <person name="King R."/>
        </authorList>
    </citation>
    <scope>NUCLEOTIDE SEQUENCE</scope>
</reference>
<evidence type="ECO:0000256" key="6">
    <source>
        <dbReference type="ARBA" id="ARBA00022729"/>
    </source>
</evidence>
<evidence type="ECO:0000256" key="9">
    <source>
        <dbReference type="ARBA" id="ARBA00023065"/>
    </source>
</evidence>
<dbReference type="OrthoDB" id="1055097at2759"/>
<comment type="subcellular location">
    <subcellularLocation>
        <location evidence="1">Cell membrane</location>
        <topology evidence="1">Single-pass membrane protein</topology>
    </subcellularLocation>
</comment>
<dbReference type="AlphaFoldDB" id="A0A9N8L337"/>
<evidence type="ECO:0000256" key="11">
    <source>
        <dbReference type="ARBA" id="ARBA00023157"/>
    </source>
</evidence>
<keyword evidence="4" id="KW-0433">Leucine-rich repeat</keyword>
<dbReference type="InterPro" id="IPR001611">
    <property type="entry name" value="Leu-rich_rpt"/>
</dbReference>
<gene>
    <name evidence="13" type="ORF">CINC_LOCUS5144</name>
</gene>
<dbReference type="EMBL" id="LR824022">
    <property type="protein sequence ID" value="CAD0203494.1"/>
    <property type="molecule type" value="Genomic_DNA"/>
</dbReference>
<dbReference type="InterPro" id="IPR032675">
    <property type="entry name" value="LRR_dom_sf"/>
</dbReference>
<dbReference type="InterPro" id="IPR003591">
    <property type="entry name" value="Leu-rich_rpt_typical-subtyp"/>
</dbReference>
<evidence type="ECO:0000256" key="1">
    <source>
        <dbReference type="ARBA" id="ARBA00004162"/>
    </source>
</evidence>
<evidence type="ECO:0000256" key="4">
    <source>
        <dbReference type="ARBA" id="ARBA00022614"/>
    </source>
</evidence>
<dbReference type="PROSITE" id="PS51450">
    <property type="entry name" value="LRR"/>
    <property type="match status" value="1"/>
</dbReference>
<keyword evidence="9" id="KW-0406">Ion transport</keyword>
<keyword evidence="8" id="KW-1133">Transmembrane helix</keyword>
<dbReference type="InterPro" id="IPR051432">
    <property type="entry name" value="KCNMA1_auxiliary"/>
</dbReference>
<evidence type="ECO:0000313" key="13">
    <source>
        <dbReference type="EMBL" id="CAD0203494.1"/>
    </source>
</evidence>
<dbReference type="Gene3D" id="3.80.10.10">
    <property type="entry name" value="Ribonuclease Inhibitor"/>
    <property type="match status" value="1"/>
</dbReference>
<evidence type="ECO:0000256" key="5">
    <source>
        <dbReference type="ARBA" id="ARBA00022692"/>
    </source>
</evidence>
<name>A0A9N8L337_CHRIL</name>
<keyword evidence="12" id="KW-0407">Ion channel</keyword>
<evidence type="ECO:0000256" key="12">
    <source>
        <dbReference type="ARBA" id="ARBA00023303"/>
    </source>
</evidence>
<dbReference type="GO" id="GO:0034220">
    <property type="term" value="P:monoatomic ion transmembrane transport"/>
    <property type="evidence" value="ECO:0007669"/>
    <property type="project" value="UniProtKB-KW"/>
</dbReference>
<evidence type="ECO:0000256" key="3">
    <source>
        <dbReference type="ARBA" id="ARBA00022475"/>
    </source>
</evidence>